<dbReference type="GO" id="GO:0015918">
    <property type="term" value="P:sterol transport"/>
    <property type="evidence" value="ECO:0007669"/>
    <property type="project" value="InterPro"/>
</dbReference>
<evidence type="ECO:0000256" key="2">
    <source>
        <dbReference type="ARBA" id="ARBA00004613"/>
    </source>
</evidence>
<keyword evidence="6" id="KW-0931">ER-Golgi transport</keyword>
<comment type="subcellular location">
    <subcellularLocation>
        <location evidence="1">Cytoplasm</location>
        <location evidence="1">Perinuclear region</location>
    </subcellularLocation>
    <subcellularLocation>
        <location evidence="2">Secreted</location>
    </subcellularLocation>
</comment>
<keyword evidence="7" id="KW-0732">Signal</keyword>
<dbReference type="InterPro" id="IPR039670">
    <property type="entry name" value="NPC2-like"/>
</dbReference>
<evidence type="ECO:0000313" key="9">
    <source>
        <dbReference type="EMBL" id="KAF8767441.1"/>
    </source>
</evidence>
<dbReference type="GO" id="GO:0032934">
    <property type="term" value="F:sterol binding"/>
    <property type="evidence" value="ECO:0007669"/>
    <property type="project" value="InterPro"/>
</dbReference>
<dbReference type="GO" id="GO:0048471">
    <property type="term" value="C:perinuclear region of cytoplasm"/>
    <property type="evidence" value="ECO:0007669"/>
    <property type="project" value="UniProtKB-SubCell"/>
</dbReference>
<evidence type="ECO:0000256" key="7">
    <source>
        <dbReference type="SAM" id="SignalP"/>
    </source>
</evidence>
<dbReference type="AlphaFoldDB" id="A0A8T0EAG1"/>
<keyword evidence="5" id="KW-0964">Secreted</keyword>
<dbReference type="InterPro" id="IPR006722">
    <property type="entry name" value="Sedlin"/>
</dbReference>
<dbReference type="SMART" id="SM00737">
    <property type="entry name" value="ML"/>
    <property type="match status" value="1"/>
</dbReference>
<feature type="chain" id="PRO_5035779934" evidence="7">
    <location>
        <begin position="20"/>
        <end position="205"/>
    </location>
</feature>
<gene>
    <name evidence="9" type="ORF">HNY73_020404</name>
</gene>
<comment type="similarity">
    <text evidence="3">Belongs to the NPC2 family.</text>
</comment>
<dbReference type="InterPro" id="IPR014756">
    <property type="entry name" value="Ig_E-set"/>
</dbReference>
<evidence type="ECO:0000256" key="5">
    <source>
        <dbReference type="ARBA" id="ARBA00022525"/>
    </source>
</evidence>
<dbReference type="Gene3D" id="2.60.40.770">
    <property type="match status" value="1"/>
</dbReference>
<accession>A0A8T0EAG1</accession>
<comment type="caution">
    <text evidence="9">The sequence shown here is derived from an EMBL/GenBank/DDBJ whole genome shotgun (WGS) entry which is preliminary data.</text>
</comment>
<dbReference type="Pfam" id="PF04628">
    <property type="entry name" value="Sedlin_N"/>
    <property type="match status" value="1"/>
</dbReference>
<dbReference type="FunFam" id="2.60.40.770:FF:000001">
    <property type="entry name" value="NPC intracellular cholesterol transporter 2"/>
    <property type="match status" value="1"/>
</dbReference>
<dbReference type="PANTHER" id="PTHR11306:SF7">
    <property type="entry name" value="AGAP002848-PA"/>
    <property type="match status" value="1"/>
</dbReference>
<feature type="signal peptide" evidence="7">
    <location>
        <begin position="1"/>
        <end position="19"/>
    </location>
</feature>
<evidence type="ECO:0000259" key="8">
    <source>
        <dbReference type="SMART" id="SM00737"/>
    </source>
</evidence>
<dbReference type="InterPro" id="IPR011012">
    <property type="entry name" value="Longin-like_dom_sf"/>
</dbReference>
<dbReference type="GO" id="GO:0005576">
    <property type="term" value="C:extracellular region"/>
    <property type="evidence" value="ECO:0007669"/>
    <property type="project" value="UniProtKB-SubCell"/>
</dbReference>
<dbReference type="SUPFAM" id="SSF64356">
    <property type="entry name" value="SNARE-like"/>
    <property type="match status" value="1"/>
</dbReference>
<comment type="similarity">
    <text evidence="4">Belongs to the TRAPP small subunits family. Sedlin subfamily.</text>
</comment>
<keyword evidence="6" id="KW-0813">Transport</keyword>
<dbReference type="PANTHER" id="PTHR11306">
    <property type="entry name" value="NIEMANN PICK TYPE C2 PROTEIN NPC2-RELATED"/>
    <property type="match status" value="1"/>
</dbReference>
<protein>
    <submittedName>
        <fullName evidence="9">NPC intracellular cholesterol transporter 2 like protein</fullName>
    </submittedName>
</protein>
<keyword evidence="10" id="KW-1185">Reference proteome</keyword>
<dbReference type="SUPFAM" id="SSF81296">
    <property type="entry name" value="E set domains"/>
    <property type="match status" value="1"/>
</dbReference>
<dbReference type="EMBL" id="JABXBU010002230">
    <property type="protein sequence ID" value="KAF8767441.1"/>
    <property type="molecule type" value="Genomic_DNA"/>
</dbReference>
<evidence type="ECO:0000313" key="10">
    <source>
        <dbReference type="Proteomes" id="UP000807504"/>
    </source>
</evidence>
<reference evidence="9" key="1">
    <citation type="journal article" date="2020" name="bioRxiv">
        <title>Chromosome-level reference genome of the European wasp spider Argiope bruennichi: a resource for studies on range expansion and evolutionary adaptation.</title>
        <authorList>
            <person name="Sheffer M.M."/>
            <person name="Hoppe A."/>
            <person name="Krehenwinkel H."/>
            <person name="Uhl G."/>
            <person name="Kuss A.W."/>
            <person name="Jensen L."/>
            <person name="Jensen C."/>
            <person name="Gillespie R.G."/>
            <person name="Hoff K.J."/>
            <person name="Prost S."/>
        </authorList>
    </citation>
    <scope>NUCLEOTIDE SEQUENCE</scope>
</reference>
<dbReference type="Pfam" id="PF02221">
    <property type="entry name" value="E1_DerP2_DerF2"/>
    <property type="match status" value="1"/>
</dbReference>
<organism evidence="9 10">
    <name type="scientific">Argiope bruennichi</name>
    <name type="common">Wasp spider</name>
    <name type="synonym">Aranea bruennichi</name>
    <dbReference type="NCBI Taxonomy" id="94029"/>
    <lineage>
        <taxon>Eukaryota</taxon>
        <taxon>Metazoa</taxon>
        <taxon>Ecdysozoa</taxon>
        <taxon>Arthropoda</taxon>
        <taxon>Chelicerata</taxon>
        <taxon>Arachnida</taxon>
        <taxon>Araneae</taxon>
        <taxon>Araneomorphae</taxon>
        <taxon>Entelegynae</taxon>
        <taxon>Araneoidea</taxon>
        <taxon>Araneidae</taxon>
        <taxon>Argiope</taxon>
    </lineage>
</organism>
<name>A0A8T0EAG1_ARGBR</name>
<proteinExistence type="inferred from homology"/>
<dbReference type="Proteomes" id="UP000807504">
    <property type="component" value="Unassembled WGS sequence"/>
</dbReference>
<feature type="domain" description="MD-2-related lipid-recognition" evidence="8">
    <location>
        <begin position="24"/>
        <end position="145"/>
    </location>
</feature>
<evidence type="ECO:0000256" key="1">
    <source>
        <dbReference type="ARBA" id="ARBA00004556"/>
    </source>
</evidence>
<evidence type="ECO:0000256" key="3">
    <source>
        <dbReference type="ARBA" id="ARBA00006370"/>
    </source>
</evidence>
<dbReference type="GO" id="GO:0006888">
    <property type="term" value="P:endoplasmic reticulum to Golgi vesicle-mediated transport"/>
    <property type="evidence" value="ECO:0007669"/>
    <property type="project" value="InterPro"/>
</dbReference>
<reference evidence="9" key="2">
    <citation type="submission" date="2020-06" db="EMBL/GenBank/DDBJ databases">
        <authorList>
            <person name="Sheffer M."/>
        </authorList>
    </citation>
    <scope>NUCLEOTIDE SEQUENCE</scope>
</reference>
<evidence type="ECO:0000256" key="6">
    <source>
        <dbReference type="ARBA" id="ARBA00022892"/>
    </source>
</evidence>
<dbReference type="InterPro" id="IPR003172">
    <property type="entry name" value="ML_dom"/>
</dbReference>
<sequence>MNRVSFLFLIPAFICLVQSKDIEFEPCGGTVKSVSVEPCAKEPCEIPKGSSAIINVHCVSNANAEKLRLSVWADVAGIELPYPGMKRDACKGKNLTCPVSVNQDLKYTQVFEVKKFFPTVQTKARFELKTNDDQDKVICCFKAPKEDHRHLSQFIAHAALDLIDEHMWLTNNMYLKVVDKLMKVVSPFISVKKNPERNTLPTKIL</sequence>
<evidence type="ECO:0000256" key="4">
    <source>
        <dbReference type="ARBA" id="ARBA00006626"/>
    </source>
</evidence>